<dbReference type="EMBL" id="BMMZ01000013">
    <property type="protein sequence ID" value="GGL78395.1"/>
    <property type="molecule type" value="Genomic_DNA"/>
</dbReference>
<comment type="caution">
    <text evidence="3">The sequence shown here is derived from an EMBL/GenBank/DDBJ whole genome shotgun (WGS) entry which is preliminary data.</text>
</comment>
<feature type="region of interest" description="Disordered" evidence="1">
    <location>
        <begin position="163"/>
        <end position="191"/>
    </location>
</feature>
<organism evidence="3 4">
    <name type="scientific">Microlunatus endophyticus</name>
    <dbReference type="NCBI Taxonomy" id="1716077"/>
    <lineage>
        <taxon>Bacteria</taxon>
        <taxon>Bacillati</taxon>
        <taxon>Actinomycetota</taxon>
        <taxon>Actinomycetes</taxon>
        <taxon>Propionibacteriales</taxon>
        <taxon>Propionibacteriaceae</taxon>
        <taxon>Microlunatus</taxon>
    </lineage>
</organism>
<evidence type="ECO:0000313" key="4">
    <source>
        <dbReference type="Proteomes" id="UP000613840"/>
    </source>
</evidence>
<dbReference type="Gene3D" id="3.40.50.12370">
    <property type="match status" value="1"/>
</dbReference>
<gene>
    <name evidence="3" type="ORF">GCM10011575_40910</name>
</gene>
<proteinExistence type="predicted"/>
<sequence length="191" mass="20103">MVGVSRTSHSPVALRWAADAAERYDADLLAVRAWRPSRPPAAPGRPPAVSRDVDAERTHAEAALADDVSQTLGPGHRAHCEIREGTPSAVLIALSQAADLLVIDAPRRTDFGNSPGLANRLVYQAVCPVVVMPPRISQSPDSPLVAAGKWLARGIMESAAIAGRPGIRPPAQGRDVPVSDLHRSDAPGSDE</sequence>
<dbReference type="Proteomes" id="UP000613840">
    <property type="component" value="Unassembled WGS sequence"/>
</dbReference>
<keyword evidence="4" id="KW-1185">Reference proteome</keyword>
<evidence type="ECO:0000259" key="2">
    <source>
        <dbReference type="Pfam" id="PF00582"/>
    </source>
</evidence>
<dbReference type="CDD" id="cd00293">
    <property type="entry name" value="USP-like"/>
    <property type="match status" value="1"/>
</dbReference>
<accession>A0A917W8E9</accession>
<dbReference type="Pfam" id="PF00582">
    <property type="entry name" value="Usp"/>
    <property type="match status" value="1"/>
</dbReference>
<dbReference type="AlphaFoldDB" id="A0A917W8E9"/>
<evidence type="ECO:0000256" key="1">
    <source>
        <dbReference type="SAM" id="MobiDB-lite"/>
    </source>
</evidence>
<protein>
    <recommendedName>
        <fullName evidence="2">UspA domain-containing protein</fullName>
    </recommendedName>
</protein>
<dbReference type="SUPFAM" id="SSF52402">
    <property type="entry name" value="Adenine nucleotide alpha hydrolases-like"/>
    <property type="match status" value="1"/>
</dbReference>
<dbReference type="InterPro" id="IPR006016">
    <property type="entry name" value="UspA"/>
</dbReference>
<reference evidence="3" key="1">
    <citation type="journal article" date="2014" name="Int. J. Syst. Evol. Microbiol.">
        <title>Complete genome sequence of Corynebacterium casei LMG S-19264T (=DSM 44701T), isolated from a smear-ripened cheese.</title>
        <authorList>
            <consortium name="US DOE Joint Genome Institute (JGI-PGF)"/>
            <person name="Walter F."/>
            <person name="Albersmeier A."/>
            <person name="Kalinowski J."/>
            <person name="Ruckert C."/>
        </authorList>
    </citation>
    <scope>NUCLEOTIDE SEQUENCE</scope>
    <source>
        <strain evidence="3">CGMCC 4.7306</strain>
    </source>
</reference>
<evidence type="ECO:0000313" key="3">
    <source>
        <dbReference type="EMBL" id="GGL78395.1"/>
    </source>
</evidence>
<name>A0A917W8E9_9ACTN</name>
<reference evidence="3" key="2">
    <citation type="submission" date="2020-09" db="EMBL/GenBank/DDBJ databases">
        <authorList>
            <person name="Sun Q."/>
            <person name="Zhou Y."/>
        </authorList>
    </citation>
    <scope>NUCLEOTIDE SEQUENCE</scope>
    <source>
        <strain evidence="3">CGMCC 4.7306</strain>
    </source>
</reference>
<feature type="domain" description="UspA" evidence="2">
    <location>
        <begin position="1"/>
        <end position="132"/>
    </location>
</feature>